<reference evidence="3 4" key="1">
    <citation type="submission" date="2024-06" db="EMBL/GenBank/DDBJ databases">
        <authorList>
            <person name="Kraege A."/>
            <person name="Thomma B."/>
        </authorList>
    </citation>
    <scope>NUCLEOTIDE SEQUENCE [LARGE SCALE GENOMIC DNA]</scope>
</reference>
<accession>A0ABP1GB30</accession>
<evidence type="ECO:0000256" key="1">
    <source>
        <dbReference type="SAM" id="MobiDB-lite"/>
    </source>
</evidence>
<sequence length="408" mass="42715">MRALAVTLAIGLLAVVSDGHIVHQASTGKVKGLRWQPSHAVGHQSRRLQQSTPSSFASANNITSTIVNATKDGGFLVTGSLLLNAVSPSQVTIQVPQALSGFNTVLNASSLTTSPVAAGAGCMYIAFASSVPVDAFLSTYDDFVSLVTDKGSYNIAQKKPLAGSNFTQVVKGNATVKVDSSDYYVLVLANNGGSSPADVLYQFATYSANSTVCNSAGTQVAVNATGQAVTTKTPPPPPAAPKSNVTGTTPFFFDFAKLADGDIELVTVITNAACIRYQLLGQLKSATYKNLDLVAFLTDTNRTLAWAAAGFNSSLQFAIPGSGCNQNTTRQQICEAGLAELKPNERYFFWAASGLQKPNVAADTGDAPLRYTARSTGNCLDFTFPRQPRTTQTPSASPGAPPTQAPKR</sequence>
<name>A0ABP1GB30_9CHLO</name>
<organism evidence="3 4">
    <name type="scientific">Coccomyxa viridis</name>
    <dbReference type="NCBI Taxonomy" id="1274662"/>
    <lineage>
        <taxon>Eukaryota</taxon>
        <taxon>Viridiplantae</taxon>
        <taxon>Chlorophyta</taxon>
        <taxon>core chlorophytes</taxon>
        <taxon>Trebouxiophyceae</taxon>
        <taxon>Trebouxiophyceae incertae sedis</taxon>
        <taxon>Coccomyxaceae</taxon>
        <taxon>Coccomyxa</taxon>
    </lineage>
</organism>
<feature type="compositionally biased region" description="Low complexity" evidence="1">
    <location>
        <begin position="383"/>
        <end position="394"/>
    </location>
</feature>
<evidence type="ECO:0000313" key="4">
    <source>
        <dbReference type="Proteomes" id="UP001497392"/>
    </source>
</evidence>
<keyword evidence="2" id="KW-0732">Signal</keyword>
<feature type="region of interest" description="Disordered" evidence="1">
    <location>
        <begin position="383"/>
        <end position="408"/>
    </location>
</feature>
<feature type="compositionally biased region" description="Pro residues" evidence="1">
    <location>
        <begin position="399"/>
        <end position="408"/>
    </location>
</feature>
<evidence type="ECO:0000256" key="2">
    <source>
        <dbReference type="SAM" id="SignalP"/>
    </source>
</evidence>
<dbReference type="EMBL" id="CAXHTA020000020">
    <property type="protein sequence ID" value="CAL5229414.1"/>
    <property type="molecule type" value="Genomic_DNA"/>
</dbReference>
<comment type="caution">
    <text evidence="3">The sequence shown here is derived from an EMBL/GenBank/DDBJ whole genome shotgun (WGS) entry which is preliminary data.</text>
</comment>
<gene>
    <name evidence="3" type="primary">g12735</name>
    <name evidence="3" type="ORF">VP750_LOCUS11320</name>
</gene>
<proteinExistence type="predicted"/>
<evidence type="ECO:0000313" key="3">
    <source>
        <dbReference type="EMBL" id="CAL5229414.1"/>
    </source>
</evidence>
<keyword evidence="4" id="KW-1185">Reference proteome</keyword>
<protein>
    <submittedName>
        <fullName evidence="3">G12735 protein</fullName>
    </submittedName>
</protein>
<feature type="signal peptide" evidence="2">
    <location>
        <begin position="1"/>
        <end position="19"/>
    </location>
</feature>
<feature type="chain" id="PRO_5046930020" evidence="2">
    <location>
        <begin position="20"/>
        <end position="408"/>
    </location>
</feature>
<dbReference type="Proteomes" id="UP001497392">
    <property type="component" value="Unassembled WGS sequence"/>
</dbReference>